<accession>F4NSZ7</accession>
<proteinExistence type="predicted"/>
<keyword evidence="3" id="KW-1185">Reference proteome</keyword>
<dbReference type="InParanoid" id="F4NSZ7"/>
<keyword evidence="1" id="KW-0732">Signal</keyword>
<gene>
    <name evidence="2" type="ORF">BATDEDRAFT_22196</name>
</gene>
<dbReference type="HOGENOM" id="CLU_1034340_0_0_1"/>
<evidence type="ECO:0000313" key="2">
    <source>
        <dbReference type="EMBL" id="EGF83470.1"/>
    </source>
</evidence>
<dbReference type="EMBL" id="GL882879">
    <property type="protein sequence ID" value="EGF83470.1"/>
    <property type="molecule type" value="Genomic_DNA"/>
</dbReference>
<feature type="chain" id="PRO_5003312421" description="Fibronectin type-III domain-containing protein" evidence="1">
    <location>
        <begin position="20"/>
        <end position="269"/>
    </location>
</feature>
<dbReference type="RefSeq" id="XP_006675496.1">
    <property type="nucleotide sequence ID" value="XM_006675433.1"/>
</dbReference>
<protein>
    <recommendedName>
        <fullName evidence="4">Fibronectin type-III domain-containing protein</fullName>
    </recommendedName>
</protein>
<evidence type="ECO:0000313" key="3">
    <source>
        <dbReference type="Proteomes" id="UP000007241"/>
    </source>
</evidence>
<sequence length="269" mass="29548">MAIIYIIGAFLLTLSHCKGQAIGLPPTRTAPVESTLATSSGSTESRQSNSLLPAATSLACNPFIQVCPDADCQLNVQGHAYISIHSPKSDEYYYSGTPILVNWTYSADTDRSLFPVNSVDIYYKLENDRSNKWTLWKSVAPSNTSFEDVIPNAPAQSYSLRVVCDNIDITGITGHAASCHHVGFPRMAVKSFRLLTTRNVQVSNGPSQFQPNTSNSTQQTSILVNTASFLCLVSMASLPLYVYNDIYTLVSKIKTQFDGFQIFYLECIT</sequence>
<dbReference type="Proteomes" id="UP000007241">
    <property type="component" value="Unassembled WGS sequence"/>
</dbReference>
<organism evidence="2 3">
    <name type="scientific">Batrachochytrium dendrobatidis (strain JAM81 / FGSC 10211)</name>
    <name type="common">Frog chytrid fungus</name>
    <dbReference type="NCBI Taxonomy" id="684364"/>
    <lineage>
        <taxon>Eukaryota</taxon>
        <taxon>Fungi</taxon>
        <taxon>Fungi incertae sedis</taxon>
        <taxon>Chytridiomycota</taxon>
        <taxon>Chytridiomycota incertae sedis</taxon>
        <taxon>Chytridiomycetes</taxon>
        <taxon>Rhizophydiales</taxon>
        <taxon>Rhizophydiales incertae sedis</taxon>
        <taxon>Batrachochytrium</taxon>
    </lineage>
</organism>
<dbReference type="GeneID" id="18237867"/>
<dbReference type="OrthoDB" id="2150508at2759"/>
<dbReference type="AlphaFoldDB" id="F4NSZ7"/>
<feature type="signal peptide" evidence="1">
    <location>
        <begin position="1"/>
        <end position="19"/>
    </location>
</feature>
<reference evidence="2 3" key="1">
    <citation type="submission" date="2009-12" db="EMBL/GenBank/DDBJ databases">
        <title>The draft genome of Batrachochytrium dendrobatidis.</title>
        <authorList>
            <consortium name="US DOE Joint Genome Institute (JGI-PGF)"/>
            <person name="Kuo A."/>
            <person name="Salamov A."/>
            <person name="Schmutz J."/>
            <person name="Lucas S."/>
            <person name="Pitluck S."/>
            <person name="Rosenblum E."/>
            <person name="Stajich J."/>
            <person name="Eisen M."/>
            <person name="Grigoriev I.V."/>
        </authorList>
    </citation>
    <scope>NUCLEOTIDE SEQUENCE [LARGE SCALE GENOMIC DNA]</scope>
    <source>
        <strain evidence="3">JAM81 / FGSC 10211</strain>
    </source>
</reference>
<evidence type="ECO:0008006" key="4">
    <source>
        <dbReference type="Google" id="ProtNLM"/>
    </source>
</evidence>
<name>F4NSZ7_BATDJ</name>
<evidence type="ECO:0000256" key="1">
    <source>
        <dbReference type="SAM" id="SignalP"/>
    </source>
</evidence>